<reference evidence="1 2" key="1">
    <citation type="submission" date="2008-08" db="EMBL/GenBank/DDBJ databases">
        <authorList>
            <person name="Madupu R."/>
            <person name="Durkin A.S."/>
            <person name="Torralba M."/>
            <person name="Methe B."/>
            <person name="Sutton G.G."/>
            <person name="Strausberg R.L."/>
            <person name="Nelson K.E."/>
        </authorList>
    </citation>
    <scope>NUCLEOTIDE SEQUENCE [LARGE SCALE GENOMIC DNA]</scope>
    <source>
        <strain evidence="1 2">RM3267</strain>
    </source>
</reference>
<dbReference type="AlphaFoldDB" id="B9CZ92"/>
<sequence>MVAGCDAGILANEFKFAAAYGSVEIYFTVRRFKFERLILRVGLSEFAEFNRL</sequence>
<name>B9CZ92_CAMRE</name>
<protein>
    <submittedName>
        <fullName evidence="1">Uncharacterized protein</fullName>
    </submittedName>
</protein>
<keyword evidence="2" id="KW-1185">Reference proteome</keyword>
<evidence type="ECO:0000313" key="1">
    <source>
        <dbReference type="EMBL" id="EEF15038.1"/>
    </source>
</evidence>
<proteinExistence type="predicted"/>
<dbReference type="Proteomes" id="UP000003082">
    <property type="component" value="Unassembled WGS sequence"/>
</dbReference>
<evidence type="ECO:0000313" key="2">
    <source>
        <dbReference type="Proteomes" id="UP000003082"/>
    </source>
</evidence>
<comment type="caution">
    <text evidence="1">The sequence shown here is derived from an EMBL/GenBank/DDBJ whole genome shotgun (WGS) entry which is preliminary data.</text>
</comment>
<organism evidence="1 2">
    <name type="scientific">Campylobacter rectus RM3267</name>
    <dbReference type="NCBI Taxonomy" id="553218"/>
    <lineage>
        <taxon>Bacteria</taxon>
        <taxon>Pseudomonadati</taxon>
        <taxon>Campylobacterota</taxon>
        <taxon>Epsilonproteobacteria</taxon>
        <taxon>Campylobacterales</taxon>
        <taxon>Campylobacteraceae</taxon>
        <taxon>Campylobacter</taxon>
    </lineage>
</organism>
<gene>
    <name evidence="1" type="ORF">CAMRE0001_1673</name>
</gene>
<dbReference type="STRING" id="553218.CAMRE0001_1673"/>
<dbReference type="EMBL" id="ACFU01000003">
    <property type="protein sequence ID" value="EEF15038.1"/>
    <property type="molecule type" value="Genomic_DNA"/>
</dbReference>
<accession>B9CZ92</accession>